<evidence type="ECO:0000313" key="2">
    <source>
        <dbReference type="Proteomes" id="UP000294829"/>
    </source>
</evidence>
<keyword evidence="2" id="KW-1185">Reference proteome</keyword>
<protein>
    <recommendedName>
        <fullName evidence="3">Extradiol ring-cleavage dioxygenase LigAB LigA subunit domain-containing protein</fullName>
    </recommendedName>
</protein>
<dbReference type="AlphaFoldDB" id="A0A4R5W0S2"/>
<dbReference type="OrthoDB" id="6197820at2"/>
<comment type="caution">
    <text evidence="1">The sequence shown here is derived from an EMBL/GenBank/DDBJ whole genome shotgun (WGS) entry which is preliminary data.</text>
</comment>
<name>A0A4R5W0S2_9BURK</name>
<evidence type="ECO:0000313" key="1">
    <source>
        <dbReference type="EMBL" id="TDK65636.1"/>
    </source>
</evidence>
<organism evidence="1 2">
    <name type="scientific">Sapientia aquatica</name>
    <dbReference type="NCBI Taxonomy" id="1549640"/>
    <lineage>
        <taxon>Bacteria</taxon>
        <taxon>Pseudomonadati</taxon>
        <taxon>Pseudomonadota</taxon>
        <taxon>Betaproteobacteria</taxon>
        <taxon>Burkholderiales</taxon>
        <taxon>Oxalobacteraceae</taxon>
        <taxon>Sapientia</taxon>
    </lineage>
</organism>
<dbReference type="EMBL" id="SMYL01000005">
    <property type="protein sequence ID" value="TDK65636.1"/>
    <property type="molecule type" value="Genomic_DNA"/>
</dbReference>
<evidence type="ECO:0008006" key="3">
    <source>
        <dbReference type="Google" id="ProtNLM"/>
    </source>
</evidence>
<reference evidence="1 2" key="1">
    <citation type="submission" date="2019-03" db="EMBL/GenBank/DDBJ databases">
        <title>Sapientia aquatica gen. nov., sp. nov., isolated from a crater lake.</title>
        <authorList>
            <person name="Felfoldi T."/>
            <person name="Szabo A."/>
            <person name="Toth E."/>
            <person name="Schumann P."/>
            <person name="Keki Z."/>
            <person name="Marialigeti K."/>
            <person name="Mathe I."/>
        </authorList>
    </citation>
    <scope>NUCLEOTIDE SEQUENCE [LARGE SCALE GENOMIC DNA]</scope>
    <source>
        <strain evidence="1 2">SA-152</strain>
    </source>
</reference>
<gene>
    <name evidence="1" type="ORF">E2I14_11880</name>
</gene>
<sequence>MSKLLDYLNHLDQNADGIAAHTQDPHQAMDNFGLSDDEKQAMLSGDHKQVAQAIGISAAEMPMITVPQFINH</sequence>
<dbReference type="Proteomes" id="UP000294829">
    <property type="component" value="Unassembled WGS sequence"/>
</dbReference>
<accession>A0A4R5W0S2</accession>
<proteinExistence type="predicted"/>
<dbReference type="RefSeq" id="WP_133328730.1">
    <property type="nucleotide sequence ID" value="NZ_SMYL01000005.1"/>
</dbReference>